<accession>A0A0D3HBB8</accession>
<organism evidence="3">
    <name type="scientific">Oryza barthii</name>
    <dbReference type="NCBI Taxonomy" id="65489"/>
    <lineage>
        <taxon>Eukaryota</taxon>
        <taxon>Viridiplantae</taxon>
        <taxon>Streptophyta</taxon>
        <taxon>Embryophyta</taxon>
        <taxon>Tracheophyta</taxon>
        <taxon>Spermatophyta</taxon>
        <taxon>Magnoliopsida</taxon>
        <taxon>Liliopsida</taxon>
        <taxon>Poales</taxon>
        <taxon>Poaceae</taxon>
        <taxon>BOP clade</taxon>
        <taxon>Oryzoideae</taxon>
        <taxon>Oryzeae</taxon>
        <taxon>Oryzinae</taxon>
        <taxon>Oryza</taxon>
    </lineage>
</organism>
<evidence type="ECO:0000313" key="3">
    <source>
        <dbReference type="EnsemblPlants" id="OBART10G02850.1"/>
    </source>
</evidence>
<dbReference type="InterPro" id="IPR008552">
    <property type="entry name" value="DUF834"/>
</dbReference>
<name>A0A0D3HBB8_9ORYZ</name>
<keyword evidence="4" id="KW-1185">Reference proteome</keyword>
<feature type="region of interest" description="Disordered" evidence="1">
    <location>
        <begin position="1"/>
        <end position="27"/>
    </location>
</feature>
<protein>
    <recommendedName>
        <fullName evidence="2">DUF834 domain-containing protein</fullName>
    </recommendedName>
</protein>
<proteinExistence type="predicted"/>
<feature type="domain" description="DUF834" evidence="2">
    <location>
        <begin position="56"/>
        <end position="97"/>
    </location>
</feature>
<evidence type="ECO:0000259" key="2">
    <source>
        <dbReference type="Pfam" id="PF05754"/>
    </source>
</evidence>
<dbReference type="AlphaFoldDB" id="A0A0D3HBB8"/>
<sequence>MGRYGPRRRESPAGEGRGGGTHRRARGIELRRVSGAATLWVAVGRPGETPLTSGERLEAVEVRRLWCGGGSGAPVAFLGKGGDAEMRLSTAEPMVAVVGARPRDGNGAAGVEGEDGVGAGALCGAAKLTAVADWRGGDSSGGGGRLELDGKWRRTARHGEGEGVRGGLGNIGGMREEGTGVLFMGSRRRELARKRRIRRERWRRRHG</sequence>
<dbReference type="EnsemblPlants" id="OBART10G02850.1">
    <property type="protein sequence ID" value="OBART10G02850.1"/>
    <property type="gene ID" value="OBART10G02850"/>
</dbReference>
<reference evidence="3" key="2">
    <citation type="submission" date="2015-03" db="UniProtKB">
        <authorList>
            <consortium name="EnsemblPlants"/>
        </authorList>
    </citation>
    <scope>IDENTIFICATION</scope>
</reference>
<dbReference type="PaxDb" id="65489-OBART10G02850.1"/>
<evidence type="ECO:0000256" key="1">
    <source>
        <dbReference type="SAM" id="MobiDB-lite"/>
    </source>
</evidence>
<dbReference type="HOGENOM" id="CLU_1328146_0_0_1"/>
<reference evidence="3" key="1">
    <citation type="journal article" date="2009" name="Rice">
        <title>De Novo Next Generation Sequencing of Plant Genomes.</title>
        <authorList>
            <person name="Rounsley S."/>
            <person name="Marri P.R."/>
            <person name="Yu Y."/>
            <person name="He R."/>
            <person name="Sisneros N."/>
            <person name="Goicoechea J.L."/>
            <person name="Lee S.J."/>
            <person name="Angelova A."/>
            <person name="Kudrna D."/>
            <person name="Luo M."/>
            <person name="Affourtit J."/>
            <person name="Desany B."/>
            <person name="Knight J."/>
            <person name="Niazi F."/>
            <person name="Egholm M."/>
            <person name="Wing R.A."/>
        </authorList>
    </citation>
    <scope>NUCLEOTIDE SEQUENCE [LARGE SCALE GENOMIC DNA]</scope>
    <source>
        <strain evidence="3">cv. IRGC 105608</strain>
    </source>
</reference>
<dbReference type="Pfam" id="PF05754">
    <property type="entry name" value="DUF834"/>
    <property type="match status" value="1"/>
</dbReference>
<evidence type="ECO:0000313" key="4">
    <source>
        <dbReference type="Proteomes" id="UP000026960"/>
    </source>
</evidence>
<dbReference type="Gramene" id="OBART10G02850.1">
    <property type="protein sequence ID" value="OBART10G02850.1"/>
    <property type="gene ID" value="OBART10G02850"/>
</dbReference>
<dbReference type="Proteomes" id="UP000026960">
    <property type="component" value="Chromosome 10"/>
</dbReference>